<name>A0AAE4CYT7_9ACTN</name>
<dbReference type="InterPro" id="IPR036890">
    <property type="entry name" value="HATPase_C_sf"/>
</dbReference>
<feature type="transmembrane region" description="Helical" evidence="11">
    <location>
        <begin position="460"/>
        <end position="479"/>
    </location>
</feature>
<feature type="transmembrane region" description="Helical" evidence="11">
    <location>
        <begin position="485"/>
        <end position="504"/>
    </location>
</feature>
<evidence type="ECO:0000256" key="6">
    <source>
        <dbReference type="ARBA" id="ARBA00022777"/>
    </source>
</evidence>
<evidence type="ECO:0000256" key="9">
    <source>
        <dbReference type="SAM" id="Coils"/>
    </source>
</evidence>
<dbReference type="Gene3D" id="1.20.5.1930">
    <property type="match status" value="1"/>
</dbReference>
<keyword evidence="4" id="KW-0808">Transferase</keyword>
<evidence type="ECO:0000256" key="5">
    <source>
        <dbReference type="ARBA" id="ARBA00022741"/>
    </source>
</evidence>
<dbReference type="Proteomes" id="UP001183629">
    <property type="component" value="Unassembled WGS sequence"/>
</dbReference>
<evidence type="ECO:0000313" key="14">
    <source>
        <dbReference type="EMBL" id="MDR7327943.1"/>
    </source>
</evidence>
<feature type="transmembrane region" description="Helical" evidence="11">
    <location>
        <begin position="553"/>
        <end position="579"/>
    </location>
</feature>
<feature type="transmembrane region" description="Helical" evidence="11">
    <location>
        <begin position="109"/>
        <end position="130"/>
    </location>
</feature>
<dbReference type="InterPro" id="IPR050482">
    <property type="entry name" value="Sensor_HK_TwoCompSys"/>
</dbReference>
<keyword evidence="8" id="KW-0902">Two-component regulatory system</keyword>
<keyword evidence="15" id="KW-1185">Reference proteome</keyword>
<evidence type="ECO:0000256" key="3">
    <source>
        <dbReference type="ARBA" id="ARBA00022553"/>
    </source>
</evidence>
<dbReference type="InterPro" id="IPR003594">
    <property type="entry name" value="HATPase_dom"/>
</dbReference>
<keyword evidence="11" id="KW-0472">Membrane</keyword>
<dbReference type="GO" id="GO:0016020">
    <property type="term" value="C:membrane"/>
    <property type="evidence" value="ECO:0007669"/>
    <property type="project" value="InterPro"/>
</dbReference>
<evidence type="ECO:0000256" key="8">
    <source>
        <dbReference type="ARBA" id="ARBA00023012"/>
    </source>
</evidence>
<dbReference type="InterPro" id="IPR011712">
    <property type="entry name" value="Sig_transdc_His_kin_sub3_dim/P"/>
</dbReference>
<reference evidence="14 15" key="1">
    <citation type="submission" date="2023-07" db="EMBL/GenBank/DDBJ databases">
        <title>Sequencing the genomes of 1000 actinobacteria strains.</title>
        <authorList>
            <person name="Klenk H.-P."/>
        </authorList>
    </citation>
    <scope>NUCLEOTIDE SEQUENCE [LARGE SCALE GENOMIC DNA]</scope>
    <source>
        <strain evidence="14 15">DSM 44711</strain>
    </source>
</reference>
<feature type="transmembrane region" description="Helical" evidence="11">
    <location>
        <begin position="58"/>
        <end position="77"/>
    </location>
</feature>
<keyword evidence="6 14" id="KW-0418">Kinase</keyword>
<feature type="compositionally biased region" description="Low complexity" evidence="10">
    <location>
        <begin position="635"/>
        <end position="649"/>
    </location>
</feature>
<feature type="coiled-coil region" evidence="9">
    <location>
        <begin position="166"/>
        <end position="194"/>
    </location>
</feature>
<dbReference type="EC" id="2.7.13.3" evidence="2"/>
<evidence type="ECO:0000256" key="1">
    <source>
        <dbReference type="ARBA" id="ARBA00000085"/>
    </source>
</evidence>
<dbReference type="PANTHER" id="PTHR24421">
    <property type="entry name" value="NITRATE/NITRITE SENSOR PROTEIN NARX-RELATED"/>
    <property type="match status" value="1"/>
</dbReference>
<feature type="domain" description="Signal transduction histidine kinase subgroup 3 dimerisation and phosphoacceptor" evidence="13">
    <location>
        <begin position="187"/>
        <end position="252"/>
    </location>
</feature>
<feature type="transmembrane region" description="Helical" evidence="11">
    <location>
        <begin position="136"/>
        <end position="156"/>
    </location>
</feature>
<feature type="region of interest" description="Disordered" evidence="10">
    <location>
        <begin position="635"/>
        <end position="660"/>
    </location>
</feature>
<dbReference type="Pfam" id="PF07730">
    <property type="entry name" value="HisKA_3"/>
    <property type="match status" value="1"/>
</dbReference>
<accession>A0AAE4CYT7</accession>
<dbReference type="SUPFAM" id="SSF55874">
    <property type="entry name" value="ATPase domain of HSP90 chaperone/DNA topoisomerase II/histidine kinase"/>
    <property type="match status" value="1"/>
</dbReference>
<evidence type="ECO:0000259" key="13">
    <source>
        <dbReference type="Pfam" id="PF07730"/>
    </source>
</evidence>
<comment type="catalytic activity">
    <reaction evidence="1">
        <text>ATP + protein L-histidine = ADP + protein N-phospho-L-histidine.</text>
        <dbReference type="EC" id="2.7.13.3"/>
    </reaction>
</comment>
<keyword evidence="3" id="KW-0597">Phosphoprotein</keyword>
<dbReference type="EMBL" id="JAVDYC010000001">
    <property type="protein sequence ID" value="MDR7327943.1"/>
    <property type="molecule type" value="Genomic_DNA"/>
</dbReference>
<feature type="domain" description="Histidine kinase/HSP90-like ATPase" evidence="12">
    <location>
        <begin position="294"/>
        <end position="381"/>
    </location>
</feature>
<feature type="transmembrane region" description="Helical" evidence="11">
    <location>
        <begin position="83"/>
        <end position="102"/>
    </location>
</feature>
<evidence type="ECO:0000259" key="12">
    <source>
        <dbReference type="Pfam" id="PF02518"/>
    </source>
</evidence>
<keyword evidence="11" id="KW-1133">Transmembrane helix</keyword>
<evidence type="ECO:0000256" key="2">
    <source>
        <dbReference type="ARBA" id="ARBA00012438"/>
    </source>
</evidence>
<sequence length="844" mass="85789">MSPTRTDWLLPLALGAVQLGVWPGPALFGRPPAVIALVLATTAVVVAALGFRRVRPVGTAVVTHAAVAVVQVGADPLGADGASLADVLTVAPLIALFSVAAWTGTRTTLTVTVTLTAATMAANAATPAYYAGESGAGLVLLVLADALVAALVALFGHRRRVWRRGRETARRRLAEAETARAEAARAERHRLARELHDVSAHHLTAIVVTVTAARRLAEKRPELGAEALTFAAQAARRTLDTLVDLVAVMRSADAAGDLPARLAALAAEFQRLGQPVTLDPGTPGAVPADVADATFAIVREALTNTLRYAPGGAVLIRVAAPADTVEVTVANAAATRASDADGVGSGSGLAGARARAAQLGGTLTAGPDRDGWRVTARLPLTAETAPPRWRRAWQGRAASVRGYLTDALVAVMLAMGSVAVLLIDPALTTRGDHGTALAAGAVLILHAGLLTWAHRAPWRTLGAILAVLIGWAGLAAAGVLPAGSLSALMLAGFVEAYAIYVVAAHGRGRAAWTWLVAPVTGAVAGLAIAAGAITEVAATDPTDYDGTAERAVITVAMAAFFGGLLTVPLLAAWVAGASWRRRRTRLRDRERDVVLAATVSAAGEALAERWRIAAELRTTVLARATDVLTAATATLPAGPAPVAGPAGEAGSVGAGDRAGGPDDTAARLDAVLTAARTTLAAMRELLGSLRGGARAGEAAPAAETAPQPTAAQIGALCEAQRANGRAVMLRYATPVPPLPPGVDVSAYRLVEAALALPGPGPLEVVIGVTGGLRIFLNRIPVLADPRAAAGLRGRVDAVGGTMTVHPAGETDILLPLAAPPPVTSTGGRPPVVVTSEEVRPSPSE</sequence>
<proteinExistence type="predicted"/>
<comment type="caution">
    <text evidence="14">The sequence shown here is derived from an EMBL/GenBank/DDBJ whole genome shotgun (WGS) entry which is preliminary data.</text>
</comment>
<dbReference type="Gene3D" id="3.30.565.10">
    <property type="entry name" value="Histidine kinase-like ATPase, C-terminal domain"/>
    <property type="match status" value="1"/>
</dbReference>
<gene>
    <name evidence="14" type="ORF">J2S44_008193</name>
</gene>
<feature type="region of interest" description="Disordered" evidence="10">
    <location>
        <begin position="817"/>
        <end position="844"/>
    </location>
</feature>
<dbReference type="RefSeq" id="WP_310428706.1">
    <property type="nucleotide sequence ID" value="NZ_JAVDYC010000001.1"/>
</dbReference>
<dbReference type="PANTHER" id="PTHR24421:SF10">
    <property type="entry name" value="NITRATE_NITRITE SENSOR PROTEIN NARQ"/>
    <property type="match status" value="1"/>
</dbReference>
<dbReference type="Pfam" id="PF02518">
    <property type="entry name" value="HATPase_c"/>
    <property type="match status" value="1"/>
</dbReference>
<keyword evidence="9" id="KW-0175">Coiled coil</keyword>
<feature type="transmembrane region" description="Helical" evidence="11">
    <location>
        <begin position="435"/>
        <end position="453"/>
    </location>
</feature>
<evidence type="ECO:0000256" key="7">
    <source>
        <dbReference type="ARBA" id="ARBA00022840"/>
    </source>
</evidence>
<dbReference type="GO" id="GO:0000155">
    <property type="term" value="F:phosphorelay sensor kinase activity"/>
    <property type="evidence" value="ECO:0007669"/>
    <property type="project" value="InterPro"/>
</dbReference>
<feature type="transmembrane region" description="Helical" evidence="11">
    <location>
        <begin position="511"/>
        <end position="533"/>
    </location>
</feature>
<dbReference type="GO" id="GO:0005524">
    <property type="term" value="F:ATP binding"/>
    <property type="evidence" value="ECO:0007669"/>
    <property type="project" value="UniProtKB-KW"/>
</dbReference>
<protein>
    <recommendedName>
        <fullName evidence="2">histidine kinase</fullName>
        <ecNumber evidence="2">2.7.13.3</ecNumber>
    </recommendedName>
</protein>
<dbReference type="AlphaFoldDB" id="A0AAE4CYT7"/>
<evidence type="ECO:0000256" key="10">
    <source>
        <dbReference type="SAM" id="MobiDB-lite"/>
    </source>
</evidence>
<keyword evidence="5" id="KW-0547">Nucleotide-binding</keyword>
<evidence type="ECO:0000256" key="11">
    <source>
        <dbReference type="SAM" id="Phobius"/>
    </source>
</evidence>
<feature type="transmembrane region" description="Helical" evidence="11">
    <location>
        <begin position="403"/>
        <end position="423"/>
    </location>
</feature>
<feature type="transmembrane region" description="Helical" evidence="11">
    <location>
        <begin position="33"/>
        <end position="51"/>
    </location>
</feature>
<dbReference type="GO" id="GO:0046983">
    <property type="term" value="F:protein dimerization activity"/>
    <property type="evidence" value="ECO:0007669"/>
    <property type="project" value="InterPro"/>
</dbReference>
<evidence type="ECO:0000256" key="4">
    <source>
        <dbReference type="ARBA" id="ARBA00022679"/>
    </source>
</evidence>
<evidence type="ECO:0000313" key="15">
    <source>
        <dbReference type="Proteomes" id="UP001183629"/>
    </source>
</evidence>
<keyword evidence="11" id="KW-0812">Transmembrane</keyword>
<keyword evidence="7" id="KW-0067">ATP-binding</keyword>
<organism evidence="14 15">
    <name type="scientific">Catenuloplanes niger</name>
    <dbReference type="NCBI Taxonomy" id="587534"/>
    <lineage>
        <taxon>Bacteria</taxon>
        <taxon>Bacillati</taxon>
        <taxon>Actinomycetota</taxon>
        <taxon>Actinomycetes</taxon>
        <taxon>Micromonosporales</taxon>
        <taxon>Micromonosporaceae</taxon>
        <taxon>Catenuloplanes</taxon>
    </lineage>
</organism>